<evidence type="ECO:0000313" key="3">
    <source>
        <dbReference type="EMBL" id="VDI43925.1"/>
    </source>
</evidence>
<gene>
    <name evidence="3" type="ORF">MGAL_10B087746</name>
</gene>
<accession>A0A8B6F5S2</accession>
<dbReference type="OrthoDB" id="6132182at2759"/>
<dbReference type="InterPro" id="IPR002035">
    <property type="entry name" value="VWF_A"/>
</dbReference>
<proteinExistence type="predicted"/>
<feature type="domain" description="VWFA" evidence="2">
    <location>
        <begin position="41"/>
        <end position="152"/>
    </location>
</feature>
<name>A0A8B6F5S2_MYTGA</name>
<feature type="chain" id="PRO_5032949809" description="VWFA domain-containing protein" evidence="1">
    <location>
        <begin position="29"/>
        <end position="247"/>
    </location>
</feature>
<keyword evidence="4" id="KW-1185">Reference proteome</keyword>
<dbReference type="InterPro" id="IPR050525">
    <property type="entry name" value="ECM_Assembly_Org"/>
</dbReference>
<organism evidence="3 4">
    <name type="scientific">Mytilus galloprovincialis</name>
    <name type="common">Mediterranean mussel</name>
    <dbReference type="NCBI Taxonomy" id="29158"/>
    <lineage>
        <taxon>Eukaryota</taxon>
        <taxon>Metazoa</taxon>
        <taxon>Spiralia</taxon>
        <taxon>Lophotrochozoa</taxon>
        <taxon>Mollusca</taxon>
        <taxon>Bivalvia</taxon>
        <taxon>Autobranchia</taxon>
        <taxon>Pteriomorphia</taxon>
        <taxon>Mytilida</taxon>
        <taxon>Mytiloidea</taxon>
        <taxon>Mytilidae</taxon>
        <taxon>Mytilinae</taxon>
        <taxon>Mytilus</taxon>
    </lineage>
</organism>
<sequence length="247" mass="27126">MSFLIPAMFIRMMILCGLLPLLLSGIRAIKDVEVCSNQPADIGFLIDESGSVSQTNFNINLDLVKKFVDDFEIGNNAVKISVFAFHQLIGDGFYFSCCHSKASIKSEIDNINFASGGEDFEMALTFAKSYMFQSVNGARSCTLKILMFFTDGVGSGVNKDTLNKIATNGSYVFMMPSYSDLLGEGYSNITSQICIDVLTNSCERISKPCKNTETCVWTGGSRYMVLGINGSTDNNCTKGLVYYQQNK</sequence>
<comment type="caution">
    <text evidence="3">The sequence shown here is derived from an EMBL/GenBank/DDBJ whole genome shotgun (WGS) entry which is preliminary data.</text>
</comment>
<dbReference type="Gene3D" id="3.40.50.410">
    <property type="entry name" value="von Willebrand factor, type A domain"/>
    <property type="match status" value="1"/>
</dbReference>
<dbReference type="InterPro" id="IPR036465">
    <property type="entry name" value="vWFA_dom_sf"/>
</dbReference>
<dbReference type="AlphaFoldDB" id="A0A8B6F5S2"/>
<evidence type="ECO:0000313" key="4">
    <source>
        <dbReference type="Proteomes" id="UP000596742"/>
    </source>
</evidence>
<dbReference type="SUPFAM" id="SSF53300">
    <property type="entry name" value="vWA-like"/>
    <property type="match status" value="1"/>
</dbReference>
<dbReference type="PROSITE" id="PS50234">
    <property type="entry name" value="VWFA"/>
    <property type="match status" value="1"/>
</dbReference>
<evidence type="ECO:0000256" key="1">
    <source>
        <dbReference type="SAM" id="SignalP"/>
    </source>
</evidence>
<dbReference type="PANTHER" id="PTHR24020:SF20">
    <property type="entry name" value="PH DOMAIN-CONTAINING PROTEIN"/>
    <property type="match status" value="1"/>
</dbReference>
<dbReference type="EMBL" id="UYJE01006202">
    <property type="protein sequence ID" value="VDI43925.1"/>
    <property type="molecule type" value="Genomic_DNA"/>
</dbReference>
<protein>
    <recommendedName>
        <fullName evidence="2">VWFA domain-containing protein</fullName>
    </recommendedName>
</protein>
<dbReference type="PANTHER" id="PTHR24020">
    <property type="entry name" value="COLLAGEN ALPHA"/>
    <property type="match status" value="1"/>
</dbReference>
<feature type="signal peptide" evidence="1">
    <location>
        <begin position="1"/>
        <end position="28"/>
    </location>
</feature>
<dbReference type="Proteomes" id="UP000596742">
    <property type="component" value="Unassembled WGS sequence"/>
</dbReference>
<reference evidence="3" key="1">
    <citation type="submission" date="2018-11" db="EMBL/GenBank/DDBJ databases">
        <authorList>
            <person name="Alioto T."/>
            <person name="Alioto T."/>
        </authorList>
    </citation>
    <scope>NUCLEOTIDE SEQUENCE</scope>
</reference>
<keyword evidence="1" id="KW-0732">Signal</keyword>
<dbReference type="Pfam" id="PF00092">
    <property type="entry name" value="VWA"/>
    <property type="match status" value="1"/>
</dbReference>
<dbReference type="SMART" id="SM00327">
    <property type="entry name" value="VWA"/>
    <property type="match status" value="1"/>
</dbReference>
<evidence type="ECO:0000259" key="2">
    <source>
        <dbReference type="PROSITE" id="PS50234"/>
    </source>
</evidence>